<feature type="transmembrane region" description="Helical" evidence="8">
    <location>
        <begin position="119"/>
        <end position="139"/>
    </location>
</feature>
<dbReference type="GO" id="GO:0016740">
    <property type="term" value="F:transferase activity"/>
    <property type="evidence" value="ECO:0007669"/>
    <property type="project" value="UniProtKB-KW"/>
</dbReference>
<dbReference type="EMBL" id="BPRB01000193">
    <property type="protein sequence ID" value="GJE61166.1"/>
    <property type="molecule type" value="Genomic_DNA"/>
</dbReference>
<feature type="transmembrane region" description="Helical" evidence="8">
    <location>
        <begin position="378"/>
        <end position="401"/>
    </location>
</feature>
<keyword evidence="5 8" id="KW-0812">Transmembrane</keyword>
<dbReference type="InterPro" id="IPR003342">
    <property type="entry name" value="ArnT-like_N"/>
</dbReference>
<reference evidence="10" key="2">
    <citation type="submission" date="2021-08" db="EMBL/GenBank/DDBJ databases">
        <authorList>
            <person name="Tani A."/>
            <person name="Ola A."/>
            <person name="Ogura Y."/>
            <person name="Katsura K."/>
            <person name="Hayashi T."/>
        </authorList>
    </citation>
    <scope>NUCLEOTIDE SEQUENCE</scope>
    <source>
        <strain evidence="10">DSM 23632</strain>
    </source>
</reference>
<feature type="transmembrane region" description="Helical" evidence="8">
    <location>
        <begin position="145"/>
        <end position="162"/>
    </location>
</feature>
<keyword evidence="11" id="KW-1185">Reference proteome</keyword>
<evidence type="ECO:0000256" key="1">
    <source>
        <dbReference type="ARBA" id="ARBA00004651"/>
    </source>
</evidence>
<dbReference type="InterPro" id="IPR050297">
    <property type="entry name" value="LipidA_mod_glycosyltrf_83"/>
</dbReference>
<dbReference type="Proteomes" id="UP001055057">
    <property type="component" value="Unassembled WGS sequence"/>
</dbReference>
<evidence type="ECO:0000256" key="2">
    <source>
        <dbReference type="ARBA" id="ARBA00022475"/>
    </source>
</evidence>
<evidence type="ECO:0000256" key="3">
    <source>
        <dbReference type="ARBA" id="ARBA00022676"/>
    </source>
</evidence>
<dbReference type="RefSeq" id="WP_238183737.1">
    <property type="nucleotide sequence ID" value="NZ_BPRB01000193.1"/>
</dbReference>
<dbReference type="PANTHER" id="PTHR33908:SF3">
    <property type="entry name" value="UNDECAPRENYL PHOSPHATE-ALPHA-4-AMINO-4-DEOXY-L-ARABINOSE ARABINOSYL TRANSFERASE"/>
    <property type="match status" value="1"/>
</dbReference>
<dbReference type="PANTHER" id="PTHR33908">
    <property type="entry name" value="MANNOSYLTRANSFERASE YKCB-RELATED"/>
    <property type="match status" value="1"/>
</dbReference>
<comment type="subcellular location">
    <subcellularLocation>
        <location evidence="1">Cell membrane</location>
        <topology evidence="1">Multi-pass membrane protein</topology>
    </subcellularLocation>
</comment>
<keyword evidence="4 10" id="KW-0808">Transferase</keyword>
<keyword evidence="3" id="KW-0328">Glycosyltransferase</keyword>
<organism evidence="10 11">
    <name type="scientific">Methylobacterium trifolii</name>
    <dbReference type="NCBI Taxonomy" id="1003092"/>
    <lineage>
        <taxon>Bacteria</taxon>
        <taxon>Pseudomonadati</taxon>
        <taxon>Pseudomonadota</taxon>
        <taxon>Alphaproteobacteria</taxon>
        <taxon>Hyphomicrobiales</taxon>
        <taxon>Methylobacteriaceae</taxon>
        <taxon>Methylobacterium</taxon>
    </lineage>
</organism>
<dbReference type="Pfam" id="PF02366">
    <property type="entry name" value="PMT"/>
    <property type="match status" value="1"/>
</dbReference>
<evidence type="ECO:0000256" key="7">
    <source>
        <dbReference type="ARBA" id="ARBA00023136"/>
    </source>
</evidence>
<evidence type="ECO:0000256" key="5">
    <source>
        <dbReference type="ARBA" id="ARBA00022692"/>
    </source>
</evidence>
<feature type="transmembrane region" description="Helical" evidence="8">
    <location>
        <begin position="325"/>
        <end position="343"/>
    </location>
</feature>
<evidence type="ECO:0000313" key="10">
    <source>
        <dbReference type="EMBL" id="GJE61166.1"/>
    </source>
</evidence>
<accession>A0ABQ4U1K9</accession>
<feature type="domain" description="ArnT-like N-terminal" evidence="9">
    <location>
        <begin position="40"/>
        <end position="263"/>
    </location>
</feature>
<feature type="transmembrane region" description="Helical" evidence="8">
    <location>
        <begin position="243"/>
        <end position="262"/>
    </location>
</feature>
<protein>
    <submittedName>
        <fullName evidence="10">Undecaprenyl phosphate-alpha-4-amino-4-deoxy-L-arabinose arabinosyl transferase</fullName>
    </submittedName>
</protein>
<feature type="transmembrane region" description="Helical" evidence="8">
    <location>
        <begin position="169"/>
        <end position="187"/>
    </location>
</feature>
<evidence type="ECO:0000256" key="4">
    <source>
        <dbReference type="ARBA" id="ARBA00022679"/>
    </source>
</evidence>
<evidence type="ECO:0000256" key="8">
    <source>
        <dbReference type="SAM" id="Phobius"/>
    </source>
</evidence>
<sequence length="569" mass="59658">MQTSLEAGRAAQAPADWIDRGLAEACASHARACAWLLALCLLCFLPGQVSLQPMDRDEPRFAQASKQMLESGDFVDIRFQGEARHKKPVGIYWAQAAAVAAGEVLGVPHARTTIALYRLPSLIGATGAVLLAYWAALAFLPRRGALLAAALFGACLMLSAEARLAKTDALLTACTVASFGALARAWLGRGAGLPWRTASIFWLGLALGILVKGPMVPLFVGLPMLVLSAKARSARWLLALRPWHGLALTLLIVAPWFAAIAWKSGGAFFSEAVGHDMLAKVGGAKEKHWGPPGAYAIAFFATFWPGAAFAALAIPFAWRARGEDAVALLLAAIVPAWLTFEAVPTKLPHYVLPLMPMVAILTVLALDRGGLDPRRRGAGLVALLVPAIPLGLTLGLAYAAWHLDRMLPWSALPLLAGACLVAGAAWIAFTQGLPERALVLAVAASCLLSPAVFGLAQGAIPALKVSNRLAAIRDNLPCANPQVASLGYREPSLVFLIGTDLATPAGGAQGRDFLQAGGCRLLFVEGREAAGFDASWPVGAAVPKVVGQVSGFNINGGRRVDLTAYAVTP</sequence>
<gene>
    <name evidence="10" type="primary">arnT</name>
    <name evidence="10" type="ORF">MPOCJGCO_3287</name>
</gene>
<feature type="transmembrane region" description="Helical" evidence="8">
    <location>
        <begin position="437"/>
        <end position="460"/>
    </location>
</feature>
<evidence type="ECO:0000256" key="6">
    <source>
        <dbReference type="ARBA" id="ARBA00022989"/>
    </source>
</evidence>
<keyword evidence="2" id="KW-1003">Cell membrane</keyword>
<keyword evidence="7 8" id="KW-0472">Membrane</keyword>
<name>A0ABQ4U1K9_9HYPH</name>
<feature type="transmembrane region" description="Helical" evidence="8">
    <location>
        <begin position="199"/>
        <end position="222"/>
    </location>
</feature>
<feature type="transmembrane region" description="Helical" evidence="8">
    <location>
        <begin position="294"/>
        <end position="318"/>
    </location>
</feature>
<keyword evidence="6 8" id="KW-1133">Transmembrane helix</keyword>
<reference evidence="10" key="1">
    <citation type="journal article" date="2021" name="Front. Microbiol.">
        <title>Comprehensive Comparative Genomics and Phenotyping of Methylobacterium Species.</title>
        <authorList>
            <person name="Alessa O."/>
            <person name="Ogura Y."/>
            <person name="Fujitani Y."/>
            <person name="Takami H."/>
            <person name="Hayashi T."/>
            <person name="Sahin N."/>
            <person name="Tani A."/>
        </authorList>
    </citation>
    <scope>NUCLEOTIDE SEQUENCE</scope>
    <source>
        <strain evidence="10">DSM 23632</strain>
    </source>
</reference>
<feature type="transmembrane region" description="Helical" evidence="8">
    <location>
        <begin position="407"/>
        <end position="430"/>
    </location>
</feature>
<evidence type="ECO:0000313" key="11">
    <source>
        <dbReference type="Proteomes" id="UP001055057"/>
    </source>
</evidence>
<feature type="transmembrane region" description="Helical" evidence="8">
    <location>
        <begin position="349"/>
        <end position="366"/>
    </location>
</feature>
<proteinExistence type="predicted"/>
<evidence type="ECO:0000259" key="9">
    <source>
        <dbReference type="Pfam" id="PF02366"/>
    </source>
</evidence>
<comment type="caution">
    <text evidence="10">The sequence shown here is derived from an EMBL/GenBank/DDBJ whole genome shotgun (WGS) entry which is preliminary data.</text>
</comment>